<dbReference type="AlphaFoldDB" id="A0ABD0QIG1"/>
<evidence type="ECO:0000313" key="3">
    <source>
        <dbReference type="Proteomes" id="UP001529510"/>
    </source>
</evidence>
<feature type="domain" description="Transmembrane protein TMEM132 cohesin-like" evidence="1">
    <location>
        <begin position="11"/>
        <end position="64"/>
    </location>
</feature>
<name>A0ABD0QIG1_CIRMR</name>
<protein>
    <recommendedName>
        <fullName evidence="1">Transmembrane protein TMEM132 cohesin-like domain-containing protein</fullName>
    </recommendedName>
</protein>
<evidence type="ECO:0000313" key="2">
    <source>
        <dbReference type="EMBL" id="KAL0185682.1"/>
    </source>
</evidence>
<accession>A0ABD0QIG1</accession>
<dbReference type="Proteomes" id="UP001529510">
    <property type="component" value="Unassembled WGS sequence"/>
</dbReference>
<proteinExistence type="predicted"/>
<dbReference type="InterPro" id="IPR055421">
    <property type="entry name" value="TMEM132_3rd"/>
</dbReference>
<gene>
    <name evidence="2" type="ORF">M9458_017352</name>
</gene>
<dbReference type="Pfam" id="PF23039">
    <property type="entry name" value="TMEM132_3rd"/>
    <property type="match status" value="1"/>
</dbReference>
<reference evidence="2 3" key="1">
    <citation type="submission" date="2024-05" db="EMBL/GenBank/DDBJ databases">
        <title>Genome sequencing and assembly of Indian major carp, Cirrhinus mrigala (Hamilton, 1822).</title>
        <authorList>
            <person name="Mohindra V."/>
            <person name="Chowdhury L.M."/>
            <person name="Lal K."/>
            <person name="Jena J.K."/>
        </authorList>
    </citation>
    <scope>NUCLEOTIDE SEQUENCE [LARGE SCALE GENOMIC DNA]</scope>
    <source>
        <strain evidence="2">CM1030</strain>
        <tissue evidence="2">Blood</tissue>
    </source>
</reference>
<evidence type="ECO:0000259" key="1">
    <source>
        <dbReference type="Pfam" id="PF23039"/>
    </source>
</evidence>
<keyword evidence="3" id="KW-1185">Reference proteome</keyword>
<comment type="caution">
    <text evidence="2">The sequence shown here is derived from an EMBL/GenBank/DDBJ whole genome shotgun (WGS) entry which is preliminary data.</text>
</comment>
<feature type="non-terminal residue" evidence="2">
    <location>
        <position position="72"/>
    </location>
</feature>
<organism evidence="2 3">
    <name type="scientific">Cirrhinus mrigala</name>
    <name type="common">Mrigala</name>
    <dbReference type="NCBI Taxonomy" id="683832"/>
    <lineage>
        <taxon>Eukaryota</taxon>
        <taxon>Metazoa</taxon>
        <taxon>Chordata</taxon>
        <taxon>Craniata</taxon>
        <taxon>Vertebrata</taxon>
        <taxon>Euteleostomi</taxon>
        <taxon>Actinopterygii</taxon>
        <taxon>Neopterygii</taxon>
        <taxon>Teleostei</taxon>
        <taxon>Ostariophysi</taxon>
        <taxon>Cypriniformes</taxon>
        <taxon>Cyprinidae</taxon>
        <taxon>Labeoninae</taxon>
        <taxon>Labeonini</taxon>
        <taxon>Cirrhinus</taxon>
    </lineage>
</organism>
<sequence length="72" mass="8239">MFNGTFSYRLSKLQAVLQMDFEVEDVSSQSEIQVIKWELTLPDEVKMMGASEGTMRIYTTQRDFVGLAPLVM</sequence>
<dbReference type="EMBL" id="JAMKFB020000008">
    <property type="protein sequence ID" value="KAL0185682.1"/>
    <property type="molecule type" value="Genomic_DNA"/>
</dbReference>